<dbReference type="OrthoDB" id="10517193at2759"/>
<dbReference type="Gene3D" id="3.30.1240.10">
    <property type="match status" value="1"/>
</dbReference>
<dbReference type="EMBL" id="CAJFDH010000005">
    <property type="protein sequence ID" value="CAD5224538.1"/>
    <property type="molecule type" value="Genomic_DNA"/>
</dbReference>
<evidence type="ECO:0000313" key="3">
    <source>
        <dbReference type="Proteomes" id="UP000614601"/>
    </source>
</evidence>
<dbReference type="Proteomes" id="UP000783686">
    <property type="component" value="Unassembled WGS sequence"/>
</dbReference>
<feature type="coiled-coil region" evidence="1">
    <location>
        <begin position="154"/>
        <end position="213"/>
    </location>
</feature>
<dbReference type="Proteomes" id="UP000614601">
    <property type="component" value="Unassembled WGS sequence"/>
</dbReference>
<evidence type="ECO:0000313" key="2">
    <source>
        <dbReference type="EMBL" id="CAD5224538.1"/>
    </source>
</evidence>
<name>A0A811L8S7_9BILA</name>
<organism evidence="2 3">
    <name type="scientific">Bursaphelenchus okinawaensis</name>
    <dbReference type="NCBI Taxonomy" id="465554"/>
    <lineage>
        <taxon>Eukaryota</taxon>
        <taxon>Metazoa</taxon>
        <taxon>Ecdysozoa</taxon>
        <taxon>Nematoda</taxon>
        <taxon>Chromadorea</taxon>
        <taxon>Rhabditida</taxon>
        <taxon>Tylenchina</taxon>
        <taxon>Tylenchomorpha</taxon>
        <taxon>Aphelenchoidea</taxon>
        <taxon>Aphelenchoididae</taxon>
        <taxon>Bursaphelenchus</taxon>
    </lineage>
</organism>
<reference evidence="2" key="1">
    <citation type="submission" date="2020-09" db="EMBL/GenBank/DDBJ databases">
        <authorList>
            <person name="Kikuchi T."/>
        </authorList>
    </citation>
    <scope>NUCLEOTIDE SEQUENCE</scope>
    <source>
        <strain evidence="2">SH1</strain>
    </source>
</reference>
<accession>A0A811L8S7</accession>
<dbReference type="AlphaFoldDB" id="A0A811L8S7"/>
<proteinExistence type="predicted"/>
<dbReference type="EMBL" id="CAJFCW020000005">
    <property type="protein sequence ID" value="CAG9119946.1"/>
    <property type="molecule type" value="Genomic_DNA"/>
</dbReference>
<evidence type="ECO:0000256" key="1">
    <source>
        <dbReference type="SAM" id="Coils"/>
    </source>
</evidence>
<keyword evidence="3" id="KW-1185">Reference proteome</keyword>
<feature type="coiled-coil region" evidence="1">
    <location>
        <begin position="86"/>
        <end position="120"/>
    </location>
</feature>
<gene>
    <name evidence="2" type="ORF">BOKJ2_LOCUS11129</name>
</gene>
<sequence length="368" mass="41686">MSADLAFSGMSCSLDEFPSNTHNLINTLFAVEKFAVALEECTDIGENQQNAESLNNIKNVVYDIVDGFRGLNSAENLEKGIPVKEHEELLAKCQELEKTNEGLLSQNQNLMEKISALESSGTGAEQKIDEENRKEIFRLQSLIEQHETESAQKLLHMEEEHDLLRREKDDLEERLDFVKTESEVLRSEFEAFKVRKEQEIKKLMKEIDEADNYFMAVGGQKSADKENRTITLEENLVFEESAETAKLNTTNTVSSNVSVNMDDTLMMNPPSGLEDQNKLAIGALINILKSVYDSTNLLVQYMKGNSAVDPKEGWLEKCRNMRRLLFELLGHLRLIEKEGGNQDFNISAILSHLSAMSRTLESVTSRRK</sequence>
<dbReference type="InterPro" id="IPR023214">
    <property type="entry name" value="HAD_sf"/>
</dbReference>
<protein>
    <submittedName>
        <fullName evidence="2">Uncharacterized protein</fullName>
    </submittedName>
</protein>
<comment type="caution">
    <text evidence="2">The sequence shown here is derived from an EMBL/GenBank/DDBJ whole genome shotgun (WGS) entry which is preliminary data.</text>
</comment>
<keyword evidence="1" id="KW-0175">Coiled coil</keyword>
<dbReference type="Gene3D" id="3.40.50.1000">
    <property type="entry name" value="HAD superfamily/HAD-like"/>
    <property type="match status" value="1"/>
</dbReference>